<accession>A0ABP6UXR2</accession>
<sequence>MRCAVPVRQVELTLVHGGAIVEVVVRLYRRQTDSSGFLTPRVLARVFPDHGQFEDTVRFYEHVTGVRLDMDLDAREAGLYIVAVGPFLILDLDPELLERAEQARQTPVTMIFSDLDSALADSVANGAEIVAQPFAAPTGRGARIRHADGLLVEYLEHRPSPDDVDEPSL</sequence>
<dbReference type="Proteomes" id="UP001500689">
    <property type="component" value="Unassembled WGS sequence"/>
</dbReference>
<gene>
    <name evidence="1" type="ORF">GCM10022222_00230</name>
</gene>
<evidence type="ECO:0000313" key="2">
    <source>
        <dbReference type="Proteomes" id="UP001500689"/>
    </source>
</evidence>
<evidence type="ECO:0000313" key="1">
    <source>
        <dbReference type="EMBL" id="GAA3522421.1"/>
    </source>
</evidence>
<dbReference type="Gene3D" id="3.10.180.10">
    <property type="entry name" value="2,3-Dihydroxybiphenyl 1,2-Dioxygenase, domain 1"/>
    <property type="match status" value="1"/>
</dbReference>
<proteinExistence type="predicted"/>
<keyword evidence="2" id="KW-1185">Reference proteome</keyword>
<comment type="caution">
    <text evidence="1">The sequence shown here is derived from an EMBL/GenBank/DDBJ whole genome shotgun (WGS) entry which is preliminary data.</text>
</comment>
<dbReference type="InterPro" id="IPR029068">
    <property type="entry name" value="Glyas_Bleomycin-R_OHBP_Dase"/>
</dbReference>
<name>A0ABP6UXR2_9PSEU</name>
<evidence type="ECO:0008006" key="3">
    <source>
        <dbReference type="Google" id="ProtNLM"/>
    </source>
</evidence>
<reference evidence="2" key="1">
    <citation type="journal article" date="2019" name="Int. J. Syst. Evol. Microbiol.">
        <title>The Global Catalogue of Microorganisms (GCM) 10K type strain sequencing project: providing services to taxonomists for standard genome sequencing and annotation.</title>
        <authorList>
            <consortium name="The Broad Institute Genomics Platform"/>
            <consortium name="The Broad Institute Genome Sequencing Center for Infectious Disease"/>
            <person name="Wu L."/>
            <person name="Ma J."/>
        </authorList>
    </citation>
    <scope>NUCLEOTIDE SEQUENCE [LARGE SCALE GENOMIC DNA]</scope>
    <source>
        <strain evidence="2">JCM 16898</strain>
    </source>
</reference>
<dbReference type="SUPFAM" id="SSF54593">
    <property type="entry name" value="Glyoxalase/Bleomycin resistance protein/Dihydroxybiphenyl dioxygenase"/>
    <property type="match status" value="1"/>
</dbReference>
<protein>
    <recommendedName>
        <fullName evidence="3">VOC domain-containing protein</fullName>
    </recommendedName>
</protein>
<organism evidence="1 2">
    <name type="scientific">Amycolatopsis ultiminotia</name>
    <dbReference type="NCBI Taxonomy" id="543629"/>
    <lineage>
        <taxon>Bacteria</taxon>
        <taxon>Bacillati</taxon>
        <taxon>Actinomycetota</taxon>
        <taxon>Actinomycetes</taxon>
        <taxon>Pseudonocardiales</taxon>
        <taxon>Pseudonocardiaceae</taxon>
        <taxon>Amycolatopsis</taxon>
    </lineage>
</organism>
<dbReference type="EMBL" id="BAAAZN010000001">
    <property type="protein sequence ID" value="GAA3522421.1"/>
    <property type="molecule type" value="Genomic_DNA"/>
</dbReference>